<reference evidence="1" key="1">
    <citation type="journal article" date="2022" name="Syst. Appl. Microbiol.">
        <title>Natronocalculus amylovorans gen. nov., sp. nov., and Natranaeroarchaeum aerophilus sp. nov., dominant culturable amylolytic natronoarchaea from hypersaline soda lakes in southwestern Siberia.</title>
        <authorList>
            <person name="Sorokin D.Y."/>
            <person name="Elcheninov A.G."/>
            <person name="Khizhniak T.V."/>
            <person name="Koenen M."/>
            <person name="Bale N.J."/>
            <person name="Damste J.S.S."/>
            <person name="Kublanov I.V."/>
        </authorList>
    </citation>
    <scope>NUCLEOTIDE SEQUENCE</scope>
    <source>
        <strain evidence="1">AArc-St2</strain>
    </source>
</reference>
<dbReference type="EMBL" id="JAKRVX010000006">
    <property type="protein sequence ID" value="MCL9817813.1"/>
    <property type="molecule type" value="Genomic_DNA"/>
</dbReference>
<dbReference type="Proteomes" id="UP001203207">
    <property type="component" value="Unassembled WGS sequence"/>
</dbReference>
<evidence type="ECO:0000313" key="2">
    <source>
        <dbReference type="Proteomes" id="UP001203207"/>
    </source>
</evidence>
<keyword evidence="2" id="KW-1185">Reference proteome</keyword>
<accession>A0AAE3K986</accession>
<proteinExistence type="predicted"/>
<gene>
    <name evidence="1" type="ORF">AArcSt2_12765</name>
</gene>
<evidence type="ECO:0008006" key="3">
    <source>
        <dbReference type="Google" id="ProtNLM"/>
    </source>
</evidence>
<dbReference type="AlphaFoldDB" id="A0AAE3K986"/>
<dbReference type="PROSITE" id="PS51318">
    <property type="entry name" value="TAT"/>
    <property type="match status" value="1"/>
</dbReference>
<dbReference type="InterPro" id="IPR006311">
    <property type="entry name" value="TAT_signal"/>
</dbReference>
<reference evidence="1" key="2">
    <citation type="submission" date="2022-02" db="EMBL/GenBank/DDBJ databases">
        <authorList>
            <person name="Elcheninov A.G."/>
            <person name="Sorokin D.Y."/>
            <person name="Kublanov I.V."/>
        </authorList>
    </citation>
    <scope>NUCLEOTIDE SEQUENCE</scope>
    <source>
        <strain evidence="1">AArc-St2</strain>
    </source>
</reference>
<evidence type="ECO:0000313" key="1">
    <source>
        <dbReference type="EMBL" id="MCL9817813.1"/>
    </source>
</evidence>
<organism evidence="1 2">
    <name type="scientific">Natronocalculus amylovorans</name>
    <dbReference type="NCBI Taxonomy" id="2917812"/>
    <lineage>
        <taxon>Archaea</taxon>
        <taxon>Methanobacteriati</taxon>
        <taxon>Methanobacteriota</taxon>
        <taxon>Stenosarchaea group</taxon>
        <taxon>Halobacteria</taxon>
        <taxon>Halobacteriales</taxon>
        <taxon>Haloferacaceae</taxon>
        <taxon>Natronocalculus</taxon>
    </lineage>
</organism>
<protein>
    <recommendedName>
        <fullName evidence="3">SipW-cognate class signal peptide</fullName>
    </recommendedName>
</protein>
<sequence>MTEENTQTSRFSRRQMLGALGTVGVVSAGAGYGTSAFLSDRTTFENNHITAGQLELSVTWQQLYHGASTDRRPDDYGSVGRPFVNAFPDENEDGLQSFGDRQYVDLDEYDDDDDGREQAAIDGENLEFSCEEVLNELGDPNEIVDGEPLINLDDVKPGDRGEITFGAKLCDNPGYIWLGGHVDDEFDGSALADAIQARVWYDDGNNVYEPGEPVIATGSLQEVLDQLREGELLTPEPGSVEPPENGNGVTLTEDDCEVVDGNPRCISLGLQTALEIDSSELEGLAEGDSETFDTDFGGTVTITVTAVSEDDVREFDFELNGFEVDTVIIKGGPNANVCSQEDGDGETLTASSGDGLGAPFRTDEQRFGVSAIRFCFDGEPTVVDPEDPGDEVCFEPSNTQFLGFEWELPADVGNDIQNESVKFDLKFYGEQCRHNPEPATPFGNN</sequence>
<comment type="caution">
    <text evidence="1">The sequence shown here is derived from an EMBL/GenBank/DDBJ whole genome shotgun (WGS) entry which is preliminary data.</text>
</comment>
<dbReference type="RefSeq" id="WP_250585188.1">
    <property type="nucleotide sequence ID" value="NZ_JAKRVX010000006.1"/>
</dbReference>
<name>A0AAE3K986_9EURY</name>